<evidence type="ECO:0000256" key="3">
    <source>
        <dbReference type="ARBA" id="ARBA00022729"/>
    </source>
</evidence>
<proteinExistence type="inferred from homology"/>
<dbReference type="Proteomes" id="UP000177309">
    <property type="component" value="Unassembled WGS sequence"/>
</dbReference>
<feature type="domain" description="PBP" evidence="5">
    <location>
        <begin position="26"/>
        <end position="270"/>
    </location>
</feature>
<keyword evidence="2 4" id="KW-0813">Transport</keyword>
<dbReference type="InterPro" id="IPR050811">
    <property type="entry name" value="Phosphate_ABC_transporter"/>
</dbReference>
<evidence type="ECO:0000256" key="4">
    <source>
        <dbReference type="RuleBase" id="RU367119"/>
    </source>
</evidence>
<dbReference type="EMBL" id="MEUI01000012">
    <property type="protein sequence ID" value="OGC34884.1"/>
    <property type="molecule type" value="Genomic_DNA"/>
</dbReference>
<reference evidence="6 7" key="1">
    <citation type="journal article" date="2016" name="Nat. Commun.">
        <title>Thousands of microbial genomes shed light on interconnected biogeochemical processes in an aquifer system.</title>
        <authorList>
            <person name="Anantharaman K."/>
            <person name="Brown C.T."/>
            <person name="Hug L.A."/>
            <person name="Sharon I."/>
            <person name="Castelle C.J."/>
            <person name="Probst A.J."/>
            <person name="Thomas B.C."/>
            <person name="Singh A."/>
            <person name="Wilkins M.J."/>
            <person name="Karaoz U."/>
            <person name="Brodie E.L."/>
            <person name="Williams K.H."/>
            <person name="Hubbard S.S."/>
            <person name="Banfield J.F."/>
        </authorList>
    </citation>
    <scope>NUCLEOTIDE SEQUENCE [LARGE SCALE GENOMIC DNA]</scope>
</reference>
<evidence type="ECO:0000256" key="2">
    <source>
        <dbReference type="ARBA" id="ARBA00022448"/>
    </source>
</evidence>
<dbReference type="PANTHER" id="PTHR30570:SF1">
    <property type="entry name" value="PHOSPHATE-BINDING PROTEIN PSTS"/>
    <property type="match status" value="1"/>
</dbReference>
<keyword evidence="3" id="KW-0732">Signal</keyword>
<comment type="caution">
    <text evidence="6">The sequence shown here is derived from an EMBL/GenBank/DDBJ whole genome shotgun (WGS) entry which is preliminary data.</text>
</comment>
<comment type="function">
    <text evidence="4">Involved in the system for phosphate transport across the cytoplasmic membrane.</text>
</comment>
<dbReference type="GO" id="GO:0006817">
    <property type="term" value="P:phosphate ion transport"/>
    <property type="evidence" value="ECO:0007669"/>
    <property type="project" value="UniProtKB-UniRule"/>
</dbReference>
<accession>A0A1F4TQ76</accession>
<dbReference type="AlphaFoldDB" id="A0A1F4TQ76"/>
<dbReference type="SUPFAM" id="SSF53850">
    <property type="entry name" value="Periplasmic binding protein-like II"/>
    <property type="match status" value="1"/>
</dbReference>
<dbReference type="GO" id="GO:0042301">
    <property type="term" value="F:phosphate ion binding"/>
    <property type="evidence" value="ECO:0007669"/>
    <property type="project" value="UniProtKB-UniRule"/>
</dbReference>
<dbReference type="InterPro" id="IPR011862">
    <property type="entry name" value="Phos-bd"/>
</dbReference>
<dbReference type="PANTHER" id="PTHR30570">
    <property type="entry name" value="PERIPLASMIC PHOSPHATE BINDING COMPONENT OF PHOSPHATE ABC TRANSPORTER"/>
    <property type="match status" value="1"/>
</dbReference>
<name>A0A1F4TQ76_UNCSA</name>
<dbReference type="CDD" id="cd13653">
    <property type="entry name" value="PBP2_phosphate_like_1"/>
    <property type="match status" value="1"/>
</dbReference>
<sequence length="286" mass="30673">MFKRVVLFVFAALLLVGLVAGCGGGKKAIQIKGSDTMVNLGQAWAEEYMKLNPEVSLAVTGGGSGTGIAALLNKTTDLAMSSRDIEKKELEQASKLGLDPQEIIVAYDGISVVVSPKNPVNKLTIKQLSDVFSGKITNWQELGGPDKKIVVLSRDRNSGTHVFFAEHVVKLGDSKNPNEFGQAVLMMPSNQAIVEEVSGNTAAIGYVGLGYMCDKLKSIAVAKDESSPYLIPCIKSVANKTYPIARSLQLYTDKETSQAVKDFIAFILSDAGQKVVLKMDFVPLAK</sequence>
<dbReference type="Gene3D" id="3.40.190.10">
    <property type="entry name" value="Periplasmic binding protein-like II"/>
    <property type="match status" value="2"/>
</dbReference>
<dbReference type="PROSITE" id="PS51257">
    <property type="entry name" value="PROKAR_LIPOPROTEIN"/>
    <property type="match status" value="1"/>
</dbReference>
<evidence type="ECO:0000256" key="1">
    <source>
        <dbReference type="ARBA" id="ARBA00008725"/>
    </source>
</evidence>
<comment type="similarity">
    <text evidence="1 4">Belongs to the PstS family.</text>
</comment>
<evidence type="ECO:0000259" key="5">
    <source>
        <dbReference type="Pfam" id="PF12849"/>
    </source>
</evidence>
<dbReference type="InterPro" id="IPR024370">
    <property type="entry name" value="PBP_domain"/>
</dbReference>
<evidence type="ECO:0000313" key="7">
    <source>
        <dbReference type="Proteomes" id="UP000177309"/>
    </source>
</evidence>
<organism evidence="6 7">
    <name type="scientific">candidate division WOR-1 bacterium RIFOXYC2_FULL_41_25</name>
    <dbReference type="NCBI Taxonomy" id="1802586"/>
    <lineage>
        <taxon>Bacteria</taxon>
        <taxon>Bacillati</taxon>
        <taxon>Saganbacteria</taxon>
    </lineage>
</organism>
<evidence type="ECO:0000313" key="6">
    <source>
        <dbReference type="EMBL" id="OGC34884.1"/>
    </source>
</evidence>
<protein>
    <recommendedName>
        <fullName evidence="4">Phosphate-binding protein</fullName>
    </recommendedName>
</protein>
<dbReference type="Pfam" id="PF12849">
    <property type="entry name" value="PBP_like_2"/>
    <property type="match status" value="1"/>
</dbReference>
<dbReference type="NCBIfam" id="TIGR02136">
    <property type="entry name" value="ptsS_2"/>
    <property type="match status" value="1"/>
</dbReference>
<keyword evidence="4" id="KW-0592">Phosphate transport</keyword>
<gene>
    <name evidence="6" type="ORF">A2462_05745</name>
</gene>